<dbReference type="PANTHER" id="PTHR22950">
    <property type="entry name" value="AMINO ACID TRANSPORTER"/>
    <property type="match status" value="1"/>
</dbReference>
<dbReference type="GO" id="GO:0005313">
    <property type="term" value="F:L-glutamate transmembrane transporter activity"/>
    <property type="evidence" value="ECO:0007669"/>
    <property type="project" value="TreeGrafter"/>
</dbReference>
<keyword evidence="4 6" id="KW-1133">Transmembrane helix</keyword>
<dbReference type="OrthoDB" id="438545at2759"/>
<evidence type="ECO:0000256" key="3">
    <source>
        <dbReference type="ARBA" id="ARBA00022692"/>
    </source>
</evidence>
<reference evidence="9" key="1">
    <citation type="submission" date="2016-05" db="EMBL/GenBank/DDBJ databases">
        <title>Comparative genomics of biotechnologically important yeasts.</title>
        <authorList>
            <consortium name="DOE Joint Genome Institute"/>
            <person name="Riley R."/>
            <person name="Haridas S."/>
            <person name="Wolfe K.H."/>
            <person name="Lopes M.R."/>
            <person name="Hittinger C.T."/>
            <person name="Goker M."/>
            <person name="Salamov A."/>
            <person name="Wisecaver J."/>
            <person name="Long T.M."/>
            <person name="Aerts A.L."/>
            <person name="Barry K."/>
            <person name="Choi C."/>
            <person name="Clum A."/>
            <person name="Coughlan A.Y."/>
            <person name="Deshpande S."/>
            <person name="Douglass A.P."/>
            <person name="Hanson S.J."/>
            <person name="Klenk H.-P."/>
            <person name="Labutti K."/>
            <person name="Lapidus A."/>
            <person name="Lindquist E."/>
            <person name="Lipzen A."/>
            <person name="Meier-Kolthoff J.P."/>
            <person name="Ohm R.A."/>
            <person name="Otillar R.P."/>
            <person name="Pangilinan J."/>
            <person name="Peng Y."/>
            <person name="Rokas A."/>
            <person name="Rosa C.A."/>
            <person name="Scheuner C."/>
            <person name="Sibirny A.A."/>
            <person name="Slot J.C."/>
            <person name="Stielow J.B."/>
            <person name="Sun H."/>
            <person name="Kurtzman C.P."/>
            <person name="Blackwell M."/>
            <person name="Grigoriev I.V."/>
            <person name="Jeffries T.W."/>
        </authorList>
    </citation>
    <scope>NUCLEOTIDE SEQUENCE [LARGE SCALE GENOMIC DNA]</scope>
    <source>
        <strain evidence="9">DSM 1968</strain>
    </source>
</reference>
<dbReference type="Pfam" id="PF01490">
    <property type="entry name" value="Aa_trans"/>
    <property type="match status" value="1"/>
</dbReference>
<evidence type="ECO:0000256" key="4">
    <source>
        <dbReference type="ARBA" id="ARBA00022989"/>
    </source>
</evidence>
<sequence length="420" mass="46000">MIQASTKSSIISLTKTVVGAGALAMPFAFRADGLFFGILIILLASVTSGFGLYLQARTSKYVPDGNATFFAICSITYPKLSVIFDFAIAIQCFGVGLSYLIIIGDLLPDLSSNHLSRTSAILVSSILICPLSFLKNLDSLKYTSIIGLISISYIIILVFLHFLFNDIPQDLKGEINYFKPLNLSSILSTFSIIIFAYTGHQNMYSLINESSNKSIKNLSYIVKVVILISTAIFFITGISGYLTFGNNVKGNVLLMYPDSRSTRLARFALSLMVILSFPLMFHPCRISANNIYHWIKINYFSTNNDLDPPVVPFPNLVFIIITSLLLVASYLLAISINSFALVLSLVGATGSTAISFILPGLFGYKLLGNSHNELLLPNNFSLSSGYNGKWIKYASLLLSIWGIIVMFLCVTATLFIGDDS</sequence>
<feature type="transmembrane region" description="Helical" evidence="6">
    <location>
        <begin position="35"/>
        <end position="54"/>
    </location>
</feature>
<accession>A0A1D2VEH6</accession>
<comment type="subcellular location">
    <subcellularLocation>
        <location evidence="1">Vacuole membrane</location>
        <topology evidence="1">Multi-pass membrane protein</topology>
    </subcellularLocation>
</comment>
<evidence type="ECO:0000313" key="9">
    <source>
        <dbReference type="Proteomes" id="UP000095038"/>
    </source>
</evidence>
<feature type="transmembrane region" description="Helical" evidence="6">
    <location>
        <begin position="83"/>
        <end position="103"/>
    </location>
</feature>
<evidence type="ECO:0000256" key="6">
    <source>
        <dbReference type="SAM" id="Phobius"/>
    </source>
</evidence>
<dbReference type="GO" id="GO:0005302">
    <property type="term" value="F:L-tyrosine transmembrane transporter activity"/>
    <property type="evidence" value="ECO:0007669"/>
    <property type="project" value="TreeGrafter"/>
</dbReference>
<dbReference type="EMBL" id="KV454483">
    <property type="protein sequence ID" value="ODV60051.1"/>
    <property type="molecule type" value="Genomic_DNA"/>
</dbReference>
<keyword evidence="9" id="KW-1185">Reference proteome</keyword>
<dbReference type="FunCoup" id="A0A1D2VEH6">
    <property type="interactions" value="238"/>
</dbReference>
<dbReference type="GeneID" id="30964323"/>
<feature type="transmembrane region" description="Helical" evidence="6">
    <location>
        <begin position="339"/>
        <end position="362"/>
    </location>
</feature>
<feature type="transmembrane region" description="Helical" evidence="6">
    <location>
        <begin position="140"/>
        <end position="160"/>
    </location>
</feature>
<feature type="transmembrane region" description="Helical" evidence="6">
    <location>
        <begin position="220"/>
        <end position="244"/>
    </location>
</feature>
<feature type="transmembrane region" description="Helical" evidence="6">
    <location>
        <begin position="390"/>
        <end position="416"/>
    </location>
</feature>
<keyword evidence="3 6" id="KW-0812">Transmembrane</keyword>
<dbReference type="RefSeq" id="XP_020046358.1">
    <property type="nucleotide sequence ID" value="XM_020190687.1"/>
</dbReference>
<evidence type="ECO:0000256" key="1">
    <source>
        <dbReference type="ARBA" id="ARBA00004128"/>
    </source>
</evidence>
<dbReference type="InParanoid" id="A0A1D2VEH6"/>
<dbReference type="PANTHER" id="PTHR22950:SF224">
    <property type="entry name" value="VACUOLAR AMINO ACID TRANSPORTER 7"/>
    <property type="match status" value="1"/>
</dbReference>
<dbReference type="Proteomes" id="UP000095038">
    <property type="component" value="Unassembled WGS sequence"/>
</dbReference>
<dbReference type="AlphaFoldDB" id="A0A1D2VEH6"/>
<keyword evidence="5 6" id="KW-0472">Membrane</keyword>
<dbReference type="GO" id="GO:0015194">
    <property type="term" value="F:L-serine transmembrane transporter activity"/>
    <property type="evidence" value="ECO:0007669"/>
    <property type="project" value="TreeGrafter"/>
</dbReference>
<name>A0A1D2VEH6_9ASCO</name>
<feature type="domain" description="Amino acid transporter transmembrane" evidence="7">
    <location>
        <begin position="4"/>
        <end position="374"/>
    </location>
</feature>
<dbReference type="GO" id="GO:0005290">
    <property type="term" value="F:L-histidine transmembrane transporter activity"/>
    <property type="evidence" value="ECO:0007669"/>
    <property type="project" value="TreeGrafter"/>
</dbReference>
<feature type="transmembrane region" description="Helical" evidence="6">
    <location>
        <begin position="181"/>
        <end position="200"/>
    </location>
</feature>
<evidence type="ECO:0000259" key="7">
    <source>
        <dbReference type="Pfam" id="PF01490"/>
    </source>
</evidence>
<dbReference type="GO" id="GO:0061459">
    <property type="term" value="F:L-arginine transmembrane transporter activity"/>
    <property type="evidence" value="ECO:0007669"/>
    <property type="project" value="TreeGrafter"/>
</dbReference>
<organism evidence="8 9">
    <name type="scientific">Ascoidea rubescens DSM 1968</name>
    <dbReference type="NCBI Taxonomy" id="1344418"/>
    <lineage>
        <taxon>Eukaryota</taxon>
        <taxon>Fungi</taxon>
        <taxon>Dikarya</taxon>
        <taxon>Ascomycota</taxon>
        <taxon>Saccharomycotina</taxon>
        <taxon>Saccharomycetes</taxon>
        <taxon>Ascoideaceae</taxon>
        <taxon>Ascoidea</taxon>
    </lineage>
</organism>
<dbReference type="GO" id="GO:0000329">
    <property type="term" value="C:fungal-type vacuole membrane"/>
    <property type="evidence" value="ECO:0007669"/>
    <property type="project" value="TreeGrafter"/>
</dbReference>
<proteinExistence type="inferred from homology"/>
<evidence type="ECO:0000256" key="2">
    <source>
        <dbReference type="ARBA" id="ARBA00008066"/>
    </source>
</evidence>
<dbReference type="InterPro" id="IPR013057">
    <property type="entry name" value="AA_transpt_TM"/>
</dbReference>
<evidence type="ECO:0000313" key="8">
    <source>
        <dbReference type="EMBL" id="ODV60051.1"/>
    </source>
</evidence>
<comment type="similarity">
    <text evidence="2">Belongs to the amino acid/polyamine transporter 2 family.</text>
</comment>
<dbReference type="STRING" id="1344418.A0A1D2VEH6"/>
<feature type="transmembrane region" description="Helical" evidence="6">
    <location>
        <begin position="313"/>
        <end position="332"/>
    </location>
</feature>
<gene>
    <name evidence="8" type="ORF">ASCRUDRAFT_36404</name>
</gene>
<evidence type="ECO:0000256" key="5">
    <source>
        <dbReference type="ARBA" id="ARBA00023136"/>
    </source>
</evidence>
<protein>
    <submittedName>
        <fullName evidence="8">Vacuolar amino acid transporter 7</fullName>
    </submittedName>
</protein>
<feature type="transmembrane region" description="Helical" evidence="6">
    <location>
        <begin position="12"/>
        <end position="29"/>
    </location>
</feature>
<feature type="transmembrane region" description="Helical" evidence="6">
    <location>
        <begin position="264"/>
        <end position="281"/>
    </location>
</feature>
<dbReference type="GO" id="GO:0015189">
    <property type="term" value="F:L-lysine transmembrane transporter activity"/>
    <property type="evidence" value="ECO:0007669"/>
    <property type="project" value="TreeGrafter"/>
</dbReference>